<keyword evidence="3" id="KW-1185">Reference proteome</keyword>
<evidence type="ECO:0000313" key="3">
    <source>
        <dbReference type="Proteomes" id="UP000265520"/>
    </source>
</evidence>
<protein>
    <submittedName>
        <fullName evidence="2">Uncharacterized protein</fullName>
    </submittedName>
</protein>
<feature type="non-terminal residue" evidence="2">
    <location>
        <position position="1"/>
    </location>
</feature>
<reference evidence="2 3" key="1">
    <citation type="journal article" date="2018" name="Front. Plant Sci.">
        <title>Red Clover (Trifolium pratense) and Zigzag Clover (T. medium) - A Picture of Genomic Similarities and Differences.</title>
        <authorList>
            <person name="Dluhosova J."/>
            <person name="Istvanek J."/>
            <person name="Nedelnik J."/>
            <person name="Repkova J."/>
        </authorList>
    </citation>
    <scope>NUCLEOTIDE SEQUENCE [LARGE SCALE GENOMIC DNA]</scope>
    <source>
        <strain evidence="3">cv. 10/8</strain>
        <tissue evidence="2">Leaf</tissue>
    </source>
</reference>
<proteinExistence type="predicted"/>
<evidence type="ECO:0000256" key="1">
    <source>
        <dbReference type="SAM" id="MobiDB-lite"/>
    </source>
</evidence>
<feature type="compositionally biased region" description="Low complexity" evidence="1">
    <location>
        <begin position="31"/>
        <end position="63"/>
    </location>
</feature>
<feature type="region of interest" description="Disordered" evidence="1">
    <location>
        <begin position="15"/>
        <end position="119"/>
    </location>
</feature>
<dbReference type="EMBL" id="LXQA010082474">
    <property type="protein sequence ID" value="MCI12031.1"/>
    <property type="molecule type" value="Genomic_DNA"/>
</dbReference>
<dbReference type="AlphaFoldDB" id="A0A392PIX7"/>
<accession>A0A392PIX7</accession>
<sequence length="119" mass="13024">ANLNRFGNGQRIKYHGNSITHDINPHTGAATSSTTTSTSQSLTTKTPTTPTTTLSPPTITTSPQHHREQQNRSGVVRKQHIVSDLDLSPNAPPRVLHRRSSTKTTENLRSAVNPHTMKL</sequence>
<evidence type="ECO:0000313" key="2">
    <source>
        <dbReference type="EMBL" id="MCI12031.1"/>
    </source>
</evidence>
<dbReference type="Proteomes" id="UP000265520">
    <property type="component" value="Unassembled WGS sequence"/>
</dbReference>
<name>A0A392PIX7_9FABA</name>
<organism evidence="2 3">
    <name type="scientific">Trifolium medium</name>
    <dbReference type="NCBI Taxonomy" id="97028"/>
    <lineage>
        <taxon>Eukaryota</taxon>
        <taxon>Viridiplantae</taxon>
        <taxon>Streptophyta</taxon>
        <taxon>Embryophyta</taxon>
        <taxon>Tracheophyta</taxon>
        <taxon>Spermatophyta</taxon>
        <taxon>Magnoliopsida</taxon>
        <taxon>eudicotyledons</taxon>
        <taxon>Gunneridae</taxon>
        <taxon>Pentapetalae</taxon>
        <taxon>rosids</taxon>
        <taxon>fabids</taxon>
        <taxon>Fabales</taxon>
        <taxon>Fabaceae</taxon>
        <taxon>Papilionoideae</taxon>
        <taxon>50 kb inversion clade</taxon>
        <taxon>NPAAA clade</taxon>
        <taxon>Hologalegina</taxon>
        <taxon>IRL clade</taxon>
        <taxon>Trifolieae</taxon>
        <taxon>Trifolium</taxon>
    </lineage>
</organism>
<comment type="caution">
    <text evidence="2">The sequence shown here is derived from an EMBL/GenBank/DDBJ whole genome shotgun (WGS) entry which is preliminary data.</text>
</comment>